<feature type="repeat" description="PPR" evidence="2">
    <location>
        <begin position="363"/>
        <end position="397"/>
    </location>
</feature>
<dbReference type="RefSeq" id="XP_010418614.1">
    <property type="nucleotide sequence ID" value="XM_010420312.1"/>
</dbReference>
<accession>A0ABM0SZZ5</accession>
<dbReference type="NCBIfam" id="TIGR00756">
    <property type="entry name" value="PPR"/>
    <property type="match status" value="2"/>
</dbReference>
<dbReference type="InterPro" id="IPR052308">
    <property type="entry name" value="PPR_domain-containing"/>
</dbReference>
<dbReference type="InterPro" id="IPR002885">
    <property type="entry name" value="PPR_rpt"/>
</dbReference>
<name>A0ABM0SZZ5_CAMSA</name>
<dbReference type="Pfam" id="PF01535">
    <property type="entry name" value="PPR"/>
    <property type="match status" value="6"/>
</dbReference>
<organism evidence="3 4">
    <name type="scientific">Camelina sativa</name>
    <name type="common">False flax</name>
    <name type="synonym">Myagrum sativum</name>
    <dbReference type="NCBI Taxonomy" id="90675"/>
    <lineage>
        <taxon>Eukaryota</taxon>
        <taxon>Viridiplantae</taxon>
        <taxon>Streptophyta</taxon>
        <taxon>Embryophyta</taxon>
        <taxon>Tracheophyta</taxon>
        <taxon>Spermatophyta</taxon>
        <taxon>Magnoliopsida</taxon>
        <taxon>eudicotyledons</taxon>
        <taxon>Gunneridae</taxon>
        <taxon>Pentapetalae</taxon>
        <taxon>rosids</taxon>
        <taxon>malvids</taxon>
        <taxon>Brassicales</taxon>
        <taxon>Brassicaceae</taxon>
        <taxon>Camelineae</taxon>
        <taxon>Camelina</taxon>
    </lineage>
</organism>
<proteinExistence type="predicted"/>
<dbReference type="PANTHER" id="PTHR47937">
    <property type="entry name" value="PLASTID TRANSCRIPTIONALLY ACTIVE CHROMOSOME 2-LIKE PROTEIN"/>
    <property type="match status" value="1"/>
</dbReference>
<evidence type="ECO:0000313" key="3">
    <source>
        <dbReference type="Proteomes" id="UP000694864"/>
    </source>
</evidence>
<keyword evidence="3" id="KW-1185">Reference proteome</keyword>
<dbReference type="PANTHER" id="PTHR47937:SF7">
    <property type="entry name" value="EXPORTIN-2 CENTRAL DOMAIN-CONTAINING PROTEIN"/>
    <property type="match status" value="1"/>
</dbReference>
<keyword evidence="1" id="KW-0677">Repeat</keyword>
<feature type="repeat" description="PPR" evidence="2">
    <location>
        <begin position="107"/>
        <end position="142"/>
    </location>
</feature>
<reference evidence="3" key="1">
    <citation type="journal article" date="2014" name="Nat. Commun.">
        <title>The emerging biofuel crop Camelina sativa retains a highly undifferentiated hexaploid genome structure.</title>
        <authorList>
            <person name="Kagale S."/>
            <person name="Koh C."/>
            <person name="Nixon J."/>
            <person name="Bollina V."/>
            <person name="Clarke W.E."/>
            <person name="Tuteja R."/>
            <person name="Spillane C."/>
            <person name="Robinson S.J."/>
            <person name="Links M.G."/>
            <person name="Clarke C."/>
            <person name="Higgins E.E."/>
            <person name="Huebert T."/>
            <person name="Sharpe A.G."/>
            <person name="Parkin I.A."/>
        </authorList>
    </citation>
    <scope>NUCLEOTIDE SEQUENCE [LARGE SCALE GENOMIC DNA]</scope>
    <source>
        <strain evidence="3">cv. DH55</strain>
    </source>
</reference>
<dbReference type="Gene3D" id="1.25.40.10">
    <property type="entry name" value="Tetratricopeptide repeat domain"/>
    <property type="match status" value="2"/>
</dbReference>
<reference evidence="4" key="2">
    <citation type="submission" date="2025-08" db="UniProtKB">
        <authorList>
            <consortium name="RefSeq"/>
        </authorList>
    </citation>
    <scope>IDENTIFICATION</scope>
    <source>
        <tissue evidence="4">Leaf</tissue>
    </source>
</reference>
<dbReference type="InterPro" id="IPR011990">
    <property type="entry name" value="TPR-like_helical_dom_sf"/>
</dbReference>
<evidence type="ECO:0000256" key="1">
    <source>
        <dbReference type="ARBA" id="ARBA00022737"/>
    </source>
</evidence>
<dbReference type="Proteomes" id="UP000694864">
    <property type="component" value="Chromosome 7"/>
</dbReference>
<evidence type="ECO:0000313" key="4">
    <source>
        <dbReference type="RefSeq" id="XP_010418614.1"/>
    </source>
</evidence>
<dbReference type="PROSITE" id="PS51375">
    <property type="entry name" value="PPR"/>
    <property type="match status" value="2"/>
</dbReference>
<sequence>MSLLRLRSALSLSSPIYQLRRQVSSLPLQNHTTPTSSATFPFPVPRDPSSPPLKLPTDIISKFDYTASHVFAKVKILIDLSNLDAAAEYARLAVLAVPKSPSDTRTKTETYRLIIGSMCREKRFEEAYELFHYFFNVNNVEPDVPCFGYVVYALINQGRLDEAFRFNRCYCPGSDTLMNALIDAGRIDEAYSLFFGGTTYPVFIRGFLAHGNIDKANKLFKDLKQVHETYPCYGAEYIEMSQVAYMEHFFKHGKDEEAMQWYRSTISKYCLKQGTVDNRIPKTWDNRADTVNTVLKVLLKYGKKTEAWSLFDKLCGNSDIERKEVGKWTDQETRCIMIRECFETGEISKAVEIARTKEAWDGNDECYTTLVTRFVREGMMSEADEMFNEMFSSVRFPMYRYLGIHRVMVDGFVKAGRFDDAHRFVNKIADISLNHVSRRVDFSLSTGHGFFI</sequence>
<protein>
    <submittedName>
        <fullName evidence="4">Pentatricopeptide repeat-containing protein At3g60960, mitochondrial-like</fullName>
    </submittedName>
</protein>
<dbReference type="GeneID" id="104704184"/>
<evidence type="ECO:0000256" key="2">
    <source>
        <dbReference type="PROSITE-ProRule" id="PRU00708"/>
    </source>
</evidence>
<gene>
    <name evidence="4" type="primary">LOC104704184</name>
</gene>